<proteinExistence type="predicted"/>
<organism evidence="1 2">
    <name type="scientific">Parenemella sanctibonifatiensis</name>
    <dbReference type="NCBI Taxonomy" id="2016505"/>
    <lineage>
        <taxon>Bacteria</taxon>
        <taxon>Bacillati</taxon>
        <taxon>Actinomycetota</taxon>
        <taxon>Actinomycetes</taxon>
        <taxon>Propionibacteriales</taxon>
        <taxon>Propionibacteriaceae</taxon>
        <taxon>Parenemella</taxon>
    </lineage>
</organism>
<dbReference type="RefSeq" id="WP_094451378.1">
    <property type="nucleotide sequence ID" value="NZ_NMVI01000025.1"/>
</dbReference>
<protein>
    <submittedName>
        <fullName evidence="1">Uncharacterized protein</fullName>
    </submittedName>
</protein>
<reference evidence="1 2" key="1">
    <citation type="submission" date="2017-07" db="EMBL/GenBank/DDBJ databases">
        <title>Draft whole genome sequences of clinical Proprionibacteriaceae strains.</title>
        <authorList>
            <person name="Bernier A.-M."/>
            <person name="Bernard K."/>
            <person name="Domingo M.-C."/>
        </authorList>
    </citation>
    <scope>NUCLEOTIDE SEQUENCE [LARGE SCALE GENOMIC DNA]</scope>
    <source>
        <strain evidence="1 2">NML 160184</strain>
    </source>
</reference>
<accession>A0A255EAV2</accession>
<gene>
    <name evidence="1" type="ORF">CGZ92_10745</name>
</gene>
<dbReference type="EMBL" id="NMVI01000025">
    <property type="protein sequence ID" value="OYN85273.1"/>
    <property type="molecule type" value="Genomic_DNA"/>
</dbReference>
<evidence type="ECO:0000313" key="1">
    <source>
        <dbReference type="EMBL" id="OYN85273.1"/>
    </source>
</evidence>
<dbReference type="AlphaFoldDB" id="A0A255EAV2"/>
<name>A0A255EAV2_9ACTN</name>
<comment type="caution">
    <text evidence="1">The sequence shown here is derived from an EMBL/GenBank/DDBJ whole genome shotgun (WGS) entry which is preliminary data.</text>
</comment>
<dbReference type="Gene3D" id="3.20.20.80">
    <property type="entry name" value="Glycosidases"/>
    <property type="match status" value="1"/>
</dbReference>
<evidence type="ECO:0000313" key="2">
    <source>
        <dbReference type="Proteomes" id="UP000216533"/>
    </source>
</evidence>
<sequence>MRATDAFGVDNYPITGTPTNKLEQAGALAADARANLPHRMMWHVPQSFGWSAYPPSVGRPPTTEELRSMCWQYICSGATGLLLYSLHNMDDMVGDLTLEEAFGRAQTVADEIVERRDLILSVEQPPQVGATENRKVFWTTRTLGGRGHLIVVSADQFEPQEITFTAPGAVVVSSSTGHRLVPEADSSFTVTLDPLEVQWLEFPLRRG</sequence>
<dbReference type="Proteomes" id="UP000216533">
    <property type="component" value="Unassembled WGS sequence"/>
</dbReference>